<keyword evidence="3" id="KW-1003">Cell membrane</keyword>
<accession>A0A2T6KEY3</accession>
<dbReference type="RefSeq" id="WP_108386911.1">
    <property type="nucleotide sequence ID" value="NZ_QBUD01000007.1"/>
</dbReference>
<feature type="transmembrane region" description="Helical" evidence="7">
    <location>
        <begin position="400"/>
        <end position="424"/>
    </location>
</feature>
<dbReference type="PROSITE" id="PS50928">
    <property type="entry name" value="ABC_TM1"/>
    <property type="match status" value="2"/>
</dbReference>
<feature type="domain" description="ABC transmembrane type-1" evidence="8">
    <location>
        <begin position="122"/>
        <end position="302"/>
    </location>
</feature>
<evidence type="ECO:0000256" key="1">
    <source>
        <dbReference type="ARBA" id="ARBA00004651"/>
    </source>
</evidence>
<keyword evidence="10" id="KW-1185">Reference proteome</keyword>
<keyword evidence="5 7" id="KW-1133">Transmembrane helix</keyword>
<evidence type="ECO:0000256" key="4">
    <source>
        <dbReference type="ARBA" id="ARBA00022692"/>
    </source>
</evidence>
<dbReference type="Proteomes" id="UP000244523">
    <property type="component" value="Unassembled WGS sequence"/>
</dbReference>
<dbReference type="GO" id="GO:0043190">
    <property type="term" value="C:ATP-binding cassette (ABC) transporter complex"/>
    <property type="evidence" value="ECO:0007669"/>
    <property type="project" value="TreeGrafter"/>
</dbReference>
<sequence>MMRNGQPLIWGGLAAITLALYVFAAQFPFLVSFPDTWVASPTDAMNRWMNGFVDTFGPAFKAVGWLLEWPIWAAQGLLGILPWSVTTIFLVVLGYAASGWRLALFVALSLLYMAGIGFWDESMNSLAIVLISVPMALAVGFGFGVWGAYSERAKRVIMPMLDLLQTIPAFAYLLPILILFGFGTTVGLVASILYAFPPMVRNTILGLRAVPPEITEAGLISGATPSQLFWKVRLPAAQAQMLLGVNQTTMASLSMVIIASIIGGTNDIGWEVLSTIRKAQFGESLLVGFVIALIAMVLDRITYGFATKDRAQGRNRNALRLWGITAGAMIVTGLLSLLIPALHTWPDALVFDPAPQMNEALEYVVINGRETIDTIKNSAFFFIMLPIKIGLSKAVSPFTWGFALSPPIIAGYALIVAGVAAWAFVRGRATLASLIVLGSVFLFIGLTNVPWVALFTTLICASYIIAGRGLAIGTACALLFLIVAGIWPQTVLSLYLCGVGVLICFTFGTAIGIWASESRVVSAIVRPIIDTLQTMPLFVILIPFVMVFKIGEFTAVLAVIAYAIVPAIRYTEHGLRNLPPAVTEAAEAIGATRTQMLFKVKLPLALPAIMLGLNQTIIYAIGMLVIAALVGTNGLGQQIYIGLGDGDFGVGMTAGIGMAVIAMIADRMTQAISKRKQEEFGVSSDII</sequence>
<dbReference type="OrthoDB" id="9815258at2"/>
<feature type="transmembrane region" description="Helical" evidence="7">
    <location>
        <begin position="648"/>
        <end position="665"/>
    </location>
</feature>
<keyword evidence="6 7" id="KW-0472">Membrane</keyword>
<evidence type="ECO:0000313" key="9">
    <source>
        <dbReference type="EMBL" id="PUB13692.1"/>
    </source>
</evidence>
<protein>
    <submittedName>
        <fullName evidence="9">Glycine betaine/proline transport system permease protein</fullName>
    </submittedName>
</protein>
<reference evidence="9 10" key="1">
    <citation type="submission" date="2018-04" db="EMBL/GenBank/DDBJ databases">
        <title>Genomic Encyclopedia of Archaeal and Bacterial Type Strains, Phase II (KMG-II): from individual species to whole genera.</title>
        <authorList>
            <person name="Goeker M."/>
        </authorList>
    </citation>
    <scope>NUCLEOTIDE SEQUENCE [LARGE SCALE GENOMIC DNA]</scope>
    <source>
        <strain evidence="9 10">DSM 29955</strain>
    </source>
</reference>
<feature type="transmembrane region" description="Helical" evidence="7">
    <location>
        <begin position="241"/>
        <end position="265"/>
    </location>
</feature>
<keyword evidence="2 7" id="KW-0813">Transport</keyword>
<comment type="caution">
    <text evidence="9">The sequence shown here is derived from an EMBL/GenBank/DDBJ whole genome shotgun (WGS) entry which is preliminary data.</text>
</comment>
<dbReference type="GO" id="GO:0015871">
    <property type="term" value="P:choline transport"/>
    <property type="evidence" value="ECO:0007669"/>
    <property type="project" value="TreeGrafter"/>
</dbReference>
<dbReference type="EMBL" id="QBUD01000007">
    <property type="protein sequence ID" value="PUB13692.1"/>
    <property type="molecule type" value="Genomic_DNA"/>
</dbReference>
<evidence type="ECO:0000256" key="6">
    <source>
        <dbReference type="ARBA" id="ARBA00023136"/>
    </source>
</evidence>
<dbReference type="InterPro" id="IPR000515">
    <property type="entry name" value="MetI-like"/>
</dbReference>
<evidence type="ECO:0000256" key="7">
    <source>
        <dbReference type="RuleBase" id="RU363032"/>
    </source>
</evidence>
<feature type="transmembrane region" description="Helical" evidence="7">
    <location>
        <begin position="169"/>
        <end position="196"/>
    </location>
</feature>
<dbReference type="PANTHER" id="PTHR47737">
    <property type="entry name" value="GLYCINE BETAINE/PROLINE BETAINE TRANSPORT SYSTEM PERMEASE PROTEIN PROW"/>
    <property type="match status" value="1"/>
</dbReference>
<dbReference type="SUPFAM" id="SSF161098">
    <property type="entry name" value="MetI-like"/>
    <property type="match status" value="2"/>
</dbReference>
<dbReference type="Gene3D" id="1.10.3720.10">
    <property type="entry name" value="MetI-like"/>
    <property type="match status" value="2"/>
</dbReference>
<feature type="transmembrane region" description="Helical" evidence="7">
    <location>
        <begin position="76"/>
        <end position="96"/>
    </location>
</feature>
<dbReference type="FunFam" id="1.10.3720.10:FF:000001">
    <property type="entry name" value="Glycine betaine ABC transporter, permease"/>
    <property type="match status" value="1"/>
</dbReference>
<evidence type="ECO:0000313" key="10">
    <source>
        <dbReference type="Proteomes" id="UP000244523"/>
    </source>
</evidence>
<dbReference type="AlphaFoldDB" id="A0A2T6KEY3"/>
<dbReference type="Pfam" id="PF00528">
    <property type="entry name" value="BPD_transp_1"/>
    <property type="match status" value="2"/>
</dbReference>
<feature type="transmembrane region" description="Helical" evidence="7">
    <location>
        <begin position="285"/>
        <end position="306"/>
    </location>
</feature>
<evidence type="ECO:0000256" key="2">
    <source>
        <dbReference type="ARBA" id="ARBA00022448"/>
    </source>
</evidence>
<evidence type="ECO:0000256" key="3">
    <source>
        <dbReference type="ARBA" id="ARBA00022475"/>
    </source>
</evidence>
<dbReference type="GO" id="GO:0005275">
    <property type="term" value="F:amine transmembrane transporter activity"/>
    <property type="evidence" value="ECO:0007669"/>
    <property type="project" value="TreeGrafter"/>
</dbReference>
<evidence type="ECO:0000256" key="5">
    <source>
        <dbReference type="ARBA" id="ARBA00022989"/>
    </source>
</evidence>
<feature type="transmembrane region" description="Helical" evidence="7">
    <location>
        <begin position="535"/>
        <end position="565"/>
    </location>
</feature>
<name>A0A2T6KEY3_9RHOB</name>
<comment type="similarity">
    <text evidence="7">Belongs to the binding-protein-dependent transport system permease family.</text>
</comment>
<comment type="subcellular location">
    <subcellularLocation>
        <location evidence="1 7">Cell membrane</location>
        <topology evidence="1 7">Multi-pass membrane protein</topology>
    </subcellularLocation>
</comment>
<dbReference type="GO" id="GO:0015226">
    <property type="term" value="F:carnitine transmembrane transporter activity"/>
    <property type="evidence" value="ECO:0007669"/>
    <property type="project" value="TreeGrafter"/>
</dbReference>
<feature type="transmembrane region" description="Helical" evidence="7">
    <location>
        <begin position="494"/>
        <end position="515"/>
    </location>
</feature>
<proteinExistence type="inferred from homology"/>
<evidence type="ECO:0000259" key="8">
    <source>
        <dbReference type="PROSITE" id="PS50928"/>
    </source>
</evidence>
<dbReference type="InterPro" id="IPR035906">
    <property type="entry name" value="MetI-like_sf"/>
</dbReference>
<feature type="domain" description="ABC transmembrane type-1" evidence="8">
    <location>
        <begin position="490"/>
        <end position="669"/>
    </location>
</feature>
<dbReference type="CDD" id="cd06261">
    <property type="entry name" value="TM_PBP2"/>
    <property type="match status" value="2"/>
</dbReference>
<feature type="transmembrane region" description="Helical" evidence="7">
    <location>
        <begin position="102"/>
        <end position="119"/>
    </location>
</feature>
<dbReference type="PANTHER" id="PTHR47737:SF1">
    <property type="entry name" value="GLYCINE BETAINE_PROLINE BETAINE TRANSPORT SYSTEM PERMEASE PROTEIN PROW"/>
    <property type="match status" value="1"/>
</dbReference>
<organism evidence="9 10">
    <name type="scientific">Yoonia sediminilitoris</name>
    <dbReference type="NCBI Taxonomy" id="1286148"/>
    <lineage>
        <taxon>Bacteria</taxon>
        <taxon>Pseudomonadati</taxon>
        <taxon>Pseudomonadota</taxon>
        <taxon>Alphaproteobacteria</taxon>
        <taxon>Rhodobacterales</taxon>
        <taxon>Paracoccaceae</taxon>
        <taxon>Yoonia</taxon>
    </lineage>
</organism>
<keyword evidence="4 7" id="KW-0812">Transmembrane</keyword>
<gene>
    <name evidence="9" type="ORF">C8N45_107152</name>
</gene>
<feature type="transmembrane region" description="Helical" evidence="7">
    <location>
        <begin position="470"/>
        <end position="487"/>
    </location>
</feature>
<dbReference type="GO" id="GO:0031460">
    <property type="term" value="P:glycine betaine transport"/>
    <property type="evidence" value="ECO:0007669"/>
    <property type="project" value="TreeGrafter"/>
</dbReference>
<feature type="transmembrane region" description="Helical" evidence="7">
    <location>
        <begin position="604"/>
        <end position="628"/>
    </location>
</feature>
<feature type="transmembrane region" description="Helical" evidence="7">
    <location>
        <begin position="126"/>
        <end position="149"/>
    </location>
</feature>
<feature type="transmembrane region" description="Helical" evidence="7">
    <location>
        <begin position="431"/>
        <end position="464"/>
    </location>
</feature>
<feature type="transmembrane region" description="Helical" evidence="7">
    <location>
        <begin position="318"/>
        <end position="342"/>
    </location>
</feature>